<dbReference type="InterPro" id="IPR036388">
    <property type="entry name" value="WH-like_DNA-bd_sf"/>
</dbReference>
<gene>
    <name evidence="9" type="ORF">BDV29DRAFT_166740</name>
</gene>
<dbReference type="OrthoDB" id="5954824at2759"/>
<dbReference type="Gene3D" id="1.10.10.10">
    <property type="entry name" value="Winged helix-like DNA-binding domain superfamily/Winged helix DNA-binding domain"/>
    <property type="match status" value="1"/>
</dbReference>
<dbReference type="SUPFAM" id="SSF46785">
    <property type="entry name" value="Winged helix' DNA-binding domain"/>
    <property type="match status" value="1"/>
</dbReference>
<dbReference type="EMBL" id="ML732160">
    <property type="protein sequence ID" value="KAB8078239.1"/>
    <property type="molecule type" value="Genomic_DNA"/>
</dbReference>
<feature type="compositionally biased region" description="Basic residues" evidence="7">
    <location>
        <begin position="317"/>
        <end position="327"/>
    </location>
</feature>
<dbReference type="SMART" id="SM00339">
    <property type="entry name" value="FH"/>
    <property type="match status" value="1"/>
</dbReference>
<proteinExistence type="predicted"/>
<evidence type="ECO:0000256" key="2">
    <source>
        <dbReference type="ARBA" id="ARBA00023015"/>
    </source>
</evidence>
<evidence type="ECO:0000256" key="6">
    <source>
        <dbReference type="PROSITE-ProRule" id="PRU00089"/>
    </source>
</evidence>
<feature type="region of interest" description="Disordered" evidence="7">
    <location>
        <begin position="314"/>
        <end position="348"/>
    </location>
</feature>
<reference evidence="9 10" key="1">
    <citation type="submission" date="2019-04" db="EMBL/GenBank/DDBJ databases">
        <title>Friends and foes A comparative genomics study of 23 Aspergillus species from section Flavi.</title>
        <authorList>
            <consortium name="DOE Joint Genome Institute"/>
            <person name="Kjaerbolling I."/>
            <person name="Vesth T."/>
            <person name="Frisvad J.C."/>
            <person name="Nybo J.L."/>
            <person name="Theobald S."/>
            <person name="Kildgaard S."/>
            <person name="Isbrandt T."/>
            <person name="Kuo A."/>
            <person name="Sato A."/>
            <person name="Lyhne E.K."/>
            <person name="Kogle M.E."/>
            <person name="Wiebenga A."/>
            <person name="Kun R.S."/>
            <person name="Lubbers R.J."/>
            <person name="Makela M.R."/>
            <person name="Barry K."/>
            <person name="Chovatia M."/>
            <person name="Clum A."/>
            <person name="Daum C."/>
            <person name="Haridas S."/>
            <person name="He G."/>
            <person name="LaButti K."/>
            <person name="Lipzen A."/>
            <person name="Mondo S."/>
            <person name="Riley R."/>
            <person name="Salamov A."/>
            <person name="Simmons B.A."/>
            <person name="Magnuson J.K."/>
            <person name="Henrissat B."/>
            <person name="Mortensen U.H."/>
            <person name="Larsen T.O."/>
            <person name="Devries R.P."/>
            <person name="Grigoriev I.V."/>
            <person name="Machida M."/>
            <person name="Baker S.E."/>
            <person name="Andersen M.R."/>
        </authorList>
    </citation>
    <scope>NUCLEOTIDE SEQUENCE [LARGE SCALE GENOMIC DNA]</scope>
    <source>
        <strain evidence="9 10">CBS 151.66</strain>
    </source>
</reference>
<sequence>MDHLLVSQDLCADSTPSRQGTPLQYVLKRTETGASSLTVIDGTPLGNFHHHNPCPAVDHWTSSGPSSPTPMMSCQIPWVVGSQAFLASSHSPTQSIPDGLPRFFFPYDNGWPSSSMTSGATSGQLKPGLPRPDNGRTSSEWMRGSDKSASYTLKPDCSHTASSEAFGYLQQSSRNLTRAYPTAALTPQSPATSASSGQLRSPAITSAIDHANTRTSPDDTEDDANADPPYSSLIYKALSQADDMQLPLQGIYSWFEKNTAKGRDPNSKGWQNSIRHNLSMNAGFEAVRVEAAPGKKAVNYWCLTEEAIVHGIQSTTRYRKHSNRKKTVGSDPPAPQRQRSGAKGGKATKITAKIRGRMNQGELRKERYRQRLASHSHRRPPKILHSQHHPSPVTTAAVSRFHASGPATPLTRTSAEHFDLSSIVGNADPPSYTPLFYDMAGRGPDCLAMETEFLGWNCLPPFPHGLLAGPDISTELQLAV</sequence>
<comment type="subcellular location">
    <subcellularLocation>
        <location evidence="1 6">Nucleus</location>
    </subcellularLocation>
</comment>
<evidence type="ECO:0000259" key="8">
    <source>
        <dbReference type="PROSITE" id="PS50039"/>
    </source>
</evidence>
<feature type="domain" description="Fork-head" evidence="8">
    <location>
        <begin position="230"/>
        <end position="322"/>
    </location>
</feature>
<dbReference type="PANTHER" id="PTHR45881:SF5">
    <property type="entry name" value="FORK-HEAD DOMAIN-CONTAINING PROTEIN"/>
    <property type="match status" value="1"/>
</dbReference>
<feature type="region of interest" description="Disordered" evidence="7">
    <location>
        <begin position="115"/>
        <end position="156"/>
    </location>
</feature>
<dbReference type="InterPro" id="IPR030456">
    <property type="entry name" value="TF_fork_head_CS_2"/>
</dbReference>
<organism evidence="9 10">
    <name type="scientific">Aspergillus leporis</name>
    <dbReference type="NCBI Taxonomy" id="41062"/>
    <lineage>
        <taxon>Eukaryota</taxon>
        <taxon>Fungi</taxon>
        <taxon>Dikarya</taxon>
        <taxon>Ascomycota</taxon>
        <taxon>Pezizomycotina</taxon>
        <taxon>Eurotiomycetes</taxon>
        <taxon>Eurotiomycetidae</taxon>
        <taxon>Eurotiales</taxon>
        <taxon>Aspergillaceae</taxon>
        <taxon>Aspergillus</taxon>
        <taxon>Aspergillus subgen. Circumdati</taxon>
    </lineage>
</organism>
<dbReference type="Proteomes" id="UP000326565">
    <property type="component" value="Unassembled WGS sequence"/>
</dbReference>
<dbReference type="GO" id="GO:0000981">
    <property type="term" value="F:DNA-binding transcription factor activity, RNA polymerase II-specific"/>
    <property type="evidence" value="ECO:0007669"/>
    <property type="project" value="TreeGrafter"/>
</dbReference>
<evidence type="ECO:0000313" key="9">
    <source>
        <dbReference type="EMBL" id="KAB8078239.1"/>
    </source>
</evidence>
<dbReference type="PANTHER" id="PTHR45881">
    <property type="entry name" value="CHECKPOINT SUPPRESSOR 1-LIKE, ISOFORM A-RELATED"/>
    <property type="match status" value="1"/>
</dbReference>
<dbReference type="PROSITE" id="PS00658">
    <property type="entry name" value="FORK_HEAD_2"/>
    <property type="match status" value="1"/>
</dbReference>
<dbReference type="PROSITE" id="PS50039">
    <property type="entry name" value="FORK_HEAD_3"/>
    <property type="match status" value="1"/>
</dbReference>
<keyword evidence="2" id="KW-0805">Transcription regulation</keyword>
<name>A0A5N5XC01_9EURO</name>
<keyword evidence="3 6" id="KW-0238">DNA-binding</keyword>
<keyword evidence="4" id="KW-0804">Transcription</keyword>
<evidence type="ECO:0000256" key="1">
    <source>
        <dbReference type="ARBA" id="ARBA00004123"/>
    </source>
</evidence>
<evidence type="ECO:0000313" key="10">
    <source>
        <dbReference type="Proteomes" id="UP000326565"/>
    </source>
</evidence>
<dbReference type="GO" id="GO:0000978">
    <property type="term" value="F:RNA polymerase II cis-regulatory region sequence-specific DNA binding"/>
    <property type="evidence" value="ECO:0007669"/>
    <property type="project" value="TreeGrafter"/>
</dbReference>
<accession>A0A5N5XC01</accession>
<dbReference type="GO" id="GO:0005634">
    <property type="term" value="C:nucleus"/>
    <property type="evidence" value="ECO:0007669"/>
    <property type="project" value="UniProtKB-SubCell"/>
</dbReference>
<feature type="DNA-binding region" description="Fork-head" evidence="6">
    <location>
        <begin position="230"/>
        <end position="322"/>
    </location>
</feature>
<evidence type="ECO:0000256" key="3">
    <source>
        <dbReference type="ARBA" id="ARBA00023125"/>
    </source>
</evidence>
<keyword evidence="10" id="KW-1185">Reference proteome</keyword>
<evidence type="ECO:0000256" key="5">
    <source>
        <dbReference type="ARBA" id="ARBA00023242"/>
    </source>
</evidence>
<dbReference type="InterPro" id="IPR001766">
    <property type="entry name" value="Fork_head_dom"/>
</dbReference>
<evidence type="ECO:0000256" key="7">
    <source>
        <dbReference type="SAM" id="MobiDB-lite"/>
    </source>
</evidence>
<feature type="compositionally biased region" description="Polar residues" evidence="7">
    <location>
        <begin position="115"/>
        <end position="124"/>
    </location>
</feature>
<evidence type="ECO:0000256" key="4">
    <source>
        <dbReference type="ARBA" id="ARBA00023163"/>
    </source>
</evidence>
<dbReference type="InterPro" id="IPR036390">
    <property type="entry name" value="WH_DNA-bd_sf"/>
</dbReference>
<protein>
    <recommendedName>
        <fullName evidence="8">Fork-head domain-containing protein</fullName>
    </recommendedName>
</protein>
<keyword evidence="5 6" id="KW-0539">Nucleus</keyword>
<dbReference type="AlphaFoldDB" id="A0A5N5XC01"/>
<dbReference type="Pfam" id="PF00250">
    <property type="entry name" value="Forkhead"/>
    <property type="match status" value="1"/>
</dbReference>